<accession>M0FVE3</accession>
<sequence>MSSLMPDTKDEQAIFGEGFGNGLVVIARRLMARGLLTVRDPKQ</sequence>
<protein>
    <submittedName>
        <fullName evidence="1">Transcriptional regulator</fullName>
    </submittedName>
</protein>
<gene>
    <name evidence="1" type="ORF">C457_18258</name>
</gene>
<organism evidence="1 2">
    <name type="scientific">Haloferax prahovense (strain DSM 18310 / JCM 13924 / TL6)</name>
    <dbReference type="NCBI Taxonomy" id="1227461"/>
    <lineage>
        <taxon>Archaea</taxon>
        <taxon>Methanobacteriati</taxon>
        <taxon>Methanobacteriota</taxon>
        <taxon>Stenosarchaea group</taxon>
        <taxon>Halobacteria</taxon>
        <taxon>Halobacteriales</taxon>
        <taxon>Haloferacaceae</taxon>
        <taxon>Haloferax</taxon>
    </lineage>
</organism>
<keyword evidence="2" id="KW-1185">Reference proteome</keyword>
<name>M0FVE3_HALPT</name>
<dbReference type="PATRIC" id="fig|1227461.3.peg.3590"/>
<dbReference type="Proteomes" id="UP000011559">
    <property type="component" value="Unassembled WGS sequence"/>
</dbReference>
<reference evidence="1 2" key="1">
    <citation type="journal article" date="2014" name="PLoS Genet.">
        <title>Phylogenetically driven sequencing of extremely halophilic archaea reveals strategies for static and dynamic osmo-response.</title>
        <authorList>
            <person name="Becker E.A."/>
            <person name="Seitzer P.M."/>
            <person name="Tritt A."/>
            <person name="Larsen D."/>
            <person name="Krusor M."/>
            <person name="Yao A.I."/>
            <person name="Wu D."/>
            <person name="Madern D."/>
            <person name="Eisen J.A."/>
            <person name="Darling A.E."/>
            <person name="Facciotti M.T."/>
        </authorList>
    </citation>
    <scope>NUCLEOTIDE SEQUENCE [LARGE SCALE GENOMIC DNA]</scope>
    <source>
        <strain evidence="2">DSM 18310 / JCM 13924 / TL6</strain>
    </source>
</reference>
<dbReference type="AlphaFoldDB" id="M0FVE3"/>
<dbReference type="EMBL" id="AOLG01000056">
    <property type="protein sequence ID" value="ELZ63945.1"/>
    <property type="molecule type" value="Genomic_DNA"/>
</dbReference>
<comment type="caution">
    <text evidence="1">The sequence shown here is derived from an EMBL/GenBank/DDBJ whole genome shotgun (WGS) entry which is preliminary data.</text>
</comment>
<evidence type="ECO:0000313" key="2">
    <source>
        <dbReference type="Proteomes" id="UP000011559"/>
    </source>
</evidence>
<evidence type="ECO:0000313" key="1">
    <source>
        <dbReference type="EMBL" id="ELZ63945.1"/>
    </source>
</evidence>
<proteinExistence type="predicted"/>